<keyword evidence="3" id="KW-1185">Reference proteome</keyword>
<dbReference type="EMBL" id="JAQQWN010000002">
    <property type="protein sequence ID" value="KAK8093335.1"/>
    <property type="molecule type" value="Genomic_DNA"/>
</dbReference>
<gene>
    <name evidence="2" type="ORF">PG997_000020</name>
</gene>
<dbReference type="Proteomes" id="UP001433268">
    <property type="component" value="Unassembled WGS sequence"/>
</dbReference>
<protein>
    <submittedName>
        <fullName evidence="2">Uncharacterized protein</fullName>
    </submittedName>
</protein>
<keyword evidence="1" id="KW-0732">Signal</keyword>
<comment type="caution">
    <text evidence="2">The sequence shown here is derived from an EMBL/GenBank/DDBJ whole genome shotgun (WGS) entry which is preliminary data.</text>
</comment>
<organism evidence="2 3">
    <name type="scientific">Apiospora hydei</name>
    <dbReference type="NCBI Taxonomy" id="1337664"/>
    <lineage>
        <taxon>Eukaryota</taxon>
        <taxon>Fungi</taxon>
        <taxon>Dikarya</taxon>
        <taxon>Ascomycota</taxon>
        <taxon>Pezizomycotina</taxon>
        <taxon>Sordariomycetes</taxon>
        <taxon>Xylariomycetidae</taxon>
        <taxon>Amphisphaeriales</taxon>
        <taxon>Apiosporaceae</taxon>
        <taxon>Apiospora</taxon>
    </lineage>
</organism>
<name>A0ABR1X9I3_9PEZI</name>
<dbReference type="RefSeq" id="XP_066674108.1">
    <property type="nucleotide sequence ID" value="XM_066804335.1"/>
</dbReference>
<feature type="chain" id="PRO_5047207402" evidence="1">
    <location>
        <begin position="36"/>
        <end position="90"/>
    </location>
</feature>
<proteinExistence type="predicted"/>
<dbReference type="GeneID" id="92037395"/>
<sequence length="90" mass="9745">MSPPRSLFTAAVTALMAMMMAMLVVNIALPVFTAAADSDVDAEAQAPAKRGIGWLYDHCDDDWSIMPPYYFVGRCDARHPRMPAPGSPST</sequence>
<accession>A0ABR1X9I3</accession>
<feature type="signal peptide" evidence="1">
    <location>
        <begin position="1"/>
        <end position="35"/>
    </location>
</feature>
<evidence type="ECO:0000313" key="2">
    <source>
        <dbReference type="EMBL" id="KAK8093335.1"/>
    </source>
</evidence>
<evidence type="ECO:0000313" key="3">
    <source>
        <dbReference type="Proteomes" id="UP001433268"/>
    </source>
</evidence>
<evidence type="ECO:0000256" key="1">
    <source>
        <dbReference type="SAM" id="SignalP"/>
    </source>
</evidence>
<reference evidence="2 3" key="1">
    <citation type="submission" date="2023-01" db="EMBL/GenBank/DDBJ databases">
        <title>Analysis of 21 Apiospora genomes using comparative genomics revels a genus with tremendous synthesis potential of carbohydrate active enzymes and secondary metabolites.</title>
        <authorList>
            <person name="Sorensen T."/>
        </authorList>
    </citation>
    <scope>NUCLEOTIDE SEQUENCE [LARGE SCALE GENOMIC DNA]</scope>
    <source>
        <strain evidence="2 3">CBS 114990</strain>
    </source>
</reference>